<dbReference type="Proteomes" id="UP001595593">
    <property type="component" value="Unassembled WGS sequence"/>
</dbReference>
<keyword evidence="4" id="KW-1185">Reference proteome</keyword>
<dbReference type="RefSeq" id="WP_379596329.1">
    <property type="nucleotide sequence ID" value="NZ_JBHRTN010000009.1"/>
</dbReference>
<dbReference type="InterPro" id="IPR036390">
    <property type="entry name" value="WH_DNA-bd_sf"/>
</dbReference>
<dbReference type="Gene3D" id="1.10.10.10">
    <property type="entry name" value="Winged helix-like DNA-binding domain superfamily/Winged helix DNA-binding domain"/>
    <property type="match status" value="1"/>
</dbReference>
<dbReference type="SUPFAM" id="SSF46785">
    <property type="entry name" value="Winged helix' DNA-binding domain"/>
    <property type="match status" value="1"/>
</dbReference>
<feature type="domain" description="HTH lysR-type" evidence="2">
    <location>
        <begin position="16"/>
        <end position="66"/>
    </location>
</feature>
<evidence type="ECO:0000313" key="4">
    <source>
        <dbReference type="Proteomes" id="UP001595593"/>
    </source>
</evidence>
<dbReference type="PANTHER" id="PTHR30537:SF3">
    <property type="entry name" value="TRANSCRIPTIONAL REGULATORY PROTEIN"/>
    <property type="match status" value="1"/>
</dbReference>
<accession>A0ABV7G2A7</accession>
<dbReference type="PANTHER" id="PTHR30537">
    <property type="entry name" value="HTH-TYPE TRANSCRIPTIONAL REGULATOR"/>
    <property type="match status" value="1"/>
</dbReference>
<dbReference type="InterPro" id="IPR058163">
    <property type="entry name" value="LysR-type_TF_proteobact-type"/>
</dbReference>
<dbReference type="PROSITE" id="PS50931">
    <property type="entry name" value="HTH_LYSR"/>
    <property type="match status" value="1"/>
</dbReference>
<evidence type="ECO:0000313" key="3">
    <source>
        <dbReference type="EMBL" id="MFC3125555.1"/>
    </source>
</evidence>
<proteinExistence type="inferred from homology"/>
<sequence length="90" mass="9678">MATPIRFHIHAPAVPYFDAVLRAGSIREAARRLSVASSAVNRQVLTLEAELSANLFERLPAGLRLTAAGGVLAEHADTVLRDTERTQNAS</sequence>
<dbReference type="Pfam" id="PF00126">
    <property type="entry name" value="HTH_1"/>
    <property type="match status" value="1"/>
</dbReference>
<dbReference type="EMBL" id="JBHRTN010000009">
    <property type="protein sequence ID" value="MFC3125555.1"/>
    <property type="molecule type" value="Genomic_DNA"/>
</dbReference>
<protein>
    <submittedName>
        <fullName evidence="3">LysR family transcriptional regulator</fullName>
    </submittedName>
</protein>
<comment type="caution">
    <text evidence="3">The sequence shown here is derived from an EMBL/GenBank/DDBJ whole genome shotgun (WGS) entry which is preliminary data.</text>
</comment>
<dbReference type="InterPro" id="IPR000847">
    <property type="entry name" value="LysR_HTH_N"/>
</dbReference>
<dbReference type="InterPro" id="IPR036388">
    <property type="entry name" value="WH-like_DNA-bd_sf"/>
</dbReference>
<gene>
    <name evidence="3" type="ORF">ACFOD4_10815</name>
</gene>
<comment type="similarity">
    <text evidence="1">Belongs to the LysR transcriptional regulatory family.</text>
</comment>
<organism evidence="3 4">
    <name type="scientific">Teichococcus globiformis</name>
    <dbReference type="NCBI Taxonomy" id="2307229"/>
    <lineage>
        <taxon>Bacteria</taxon>
        <taxon>Pseudomonadati</taxon>
        <taxon>Pseudomonadota</taxon>
        <taxon>Alphaproteobacteria</taxon>
        <taxon>Acetobacterales</taxon>
        <taxon>Roseomonadaceae</taxon>
        <taxon>Roseomonas</taxon>
    </lineage>
</organism>
<reference evidence="4" key="1">
    <citation type="journal article" date="2019" name="Int. J. Syst. Evol. Microbiol.">
        <title>The Global Catalogue of Microorganisms (GCM) 10K type strain sequencing project: providing services to taxonomists for standard genome sequencing and annotation.</title>
        <authorList>
            <consortium name="The Broad Institute Genomics Platform"/>
            <consortium name="The Broad Institute Genome Sequencing Center for Infectious Disease"/>
            <person name="Wu L."/>
            <person name="Ma J."/>
        </authorList>
    </citation>
    <scope>NUCLEOTIDE SEQUENCE [LARGE SCALE GENOMIC DNA]</scope>
    <source>
        <strain evidence="4">KCTC 52094</strain>
    </source>
</reference>
<evidence type="ECO:0000256" key="1">
    <source>
        <dbReference type="ARBA" id="ARBA00009437"/>
    </source>
</evidence>
<name>A0ABV7G2A7_9PROT</name>
<evidence type="ECO:0000259" key="2">
    <source>
        <dbReference type="PROSITE" id="PS50931"/>
    </source>
</evidence>